<sequence length="228" mass="26267">MPSMPLPAPAALMAYPTPKFQTRLSECQLTSVRCQIYPKCPRKVIMAQMSEPQKLKVQLGIVRDRLWEAVPHSVKEFPWRKAENVLLERLLFLGQKALKWSLVPLLIFSSLSDVVFSISRDQELMIPFGLLVGYLMTNFLRDTLHEFFRESEEMVSQRQLLSISCFFVLKFISAYFSIKARVFLLHVANGGLMQVLWFWRYLVEENGKRSEENSISNQDASSAIDVGN</sequence>
<protein>
    <submittedName>
        <fullName evidence="1">Uncharacterized protein</fullName>
    </submittedName>
</protein>
<reference evidence="1 2" key="1">
    <citation type="journal article" date="2023" name="Science">
        <title>Complex scaffold remodeling in plant triterpene biosynthesis.</title>
        <authorList>
            <person name="De La Pena R."/>
            <person name="Hodgson H."/>
            <person name="Liu J.C."/>
            <person name="Stephenson M.J."/>
            <person name="Martin A.C."/>
            <person name="Owen C."/>
            <person name="Harkess A."/>
            <person name="Leebens-Mack J."/>
            <person name="Jimenez L.E."/>
            <person name="Osbourn A."/>
            <person name="Sattely E.S."/>
        </authorList>
    </citation>
    <scope>NUCLEOTIDE SEQUENCE [LARGE SCALE GENOMIC DNA]</scope>
    <source>
        <strain evidence="2">cv. JPN11</strain>
        <tissue evidence="1">Leaf</tissue>
    </source>
</reference>
<name>A0ACC1WTE5_MELAZ</name>
<proteinExistence type="predicted"/>
<evidence type="ECO:0000313" key="1">
    <source>
        <dbReference type="EMBL" id="KAJ4701558.1"/>
    </source>
</evidence>
<organism evidence="1 2">
    <name type="scientific">Melia azedarach</name>
    <name type="common">Chinaberry tree</name>
    <dbReference type="NCBI Taxonomy" id="155640"/>
    <lineage>
        <taxon>Eukaryota</taxon>
        <taxon>Viridiplantae</taxon>
        <taxon>Streptophyta</taxon>
        <taxon>Embryophyta</taxon>
        <taxon>Tracheophyta</taxon>
        <taxon>Spermatophyta</taxon>
        <taxon>Magnoliopsida</taxon>
        <taxon>eudicotyledons</taxon>
        <taxon>Gunneridae</taxon>
        <taxon>Pentapetalae</taxon>
        <taxon>rosids</taxon>
        <taxon>malvids</taxon>
        <taxon>Sapindales</taxon>
        <taxon>Meliaceae</taxon>
        <taxon>Melia</taxon>
    </lineage>
</organism>
<dbReference type="EMBL" id="CM051407">
    <property type="protein sequence ID" value="KAJ4701558.1"/>
    <property type="molecule type" value="Genomic_DNA"/>
</dbReference>
<keyword evidence="2" id="KW-1185">Reference proteome</keyword>
<evidence type="ECO:0000313" key="2">
    <source>
        <dbReference type="Proteomes" id="UP001164539"/>
    </source>
</evidence>
<gene>
    <name evidence="1" type="ORF">OWV82_024787</name>
</gene>
<comment type="caution">
    <text evidence="1">The sequence shown here is derived from an EMBL/GenBank/DDBJ whole genome shotgun (WGS) entry which is preliminary data.</text>
</comment>
<dbReference type="Proteomes" id="UP001164539">
    <property type="component" value="Chromosome 14"/>
</dbReference>
<accession>A0ACC1WTE5</accession>